<dbReference type="EMBL" id="BSPD01000054">
    <property type="protein sequence ID" value="GLS26435.1"/>
    <property type="molecule type" value="Genomic_DNA"/>
</dbReference>
<reference evidence="1 2" key="1">
    <citation type="journal article" date="2014" name="Int. J. Syst. Evol. Microbiol.">
        <title>Complete genome sequence of Corynebacterium casei LMG S-19264T (=DSM 44701T), isolated from a smear-ripened cheese.</title>
        <authorList>
            <consortium name="US DOE Joint Genome Institute (JGI-PGF)"/>
            <person name="Walter F."/>
            <person name="Albersmeier A."/>
            <person name="Kalinowski J."/>
            <person name="Ruckert C."/>
        </authorList>
    </citation>
    <scope>NUCLEOTIDE SEQUENCE [LARGE SCALE GENOMIC DNA]</scope>
    <source>
        <strain evidence="1 2">NBRC 110095</strain>
    </source>
</reference>
<evidence type="ECO:0000313" key="1">
    <source>
        <dbReference type="EMBL" id="GLS26435.1"/>
    </source>
</evidence>
<comment type="caution">
    <text evidence="1">The sequence shown here is derived from an EMBL/GenBank/DDBJ whole genome shotgun (WGS) entry which is preliminary data.</text>
</comment>
<dbReference type="AlphaFoldDB" id="A0AA37WMM5"/>
<organism evidence="1 2">
    <name type="scientific">Marinibactrum halimedae</name>
    <dbReference type="NCBI Taxonomy" id="1444977"/>
    <lineage>
        <taxon>Bacteria</taxon>
        <taxon>Pseudomonadati</taxon>
        <taxon>Pseudomonadota</taxon>
        <taxon>Gammaproteobacteria</taxon>
        <taxon>Cellvibrionales</taxon>
        <taxon>Cellvibrionaceae</taxon>
        <taxon>Marinibactrum</taxon>
    </lineage>
</organism>
<evidence type="ECO:0000313" key="2">
    <source>
        <dbReference type="Proteomes" id="UP001156870"/>
    </source>
</evidence>
<dbReference type="Proteomes" id="UP001156870">
    <property type="component" value="Unassembled WGS sequence"/>
</dbReference>
<protein>
    <submittedName>
        <fullName evidence="1">Uncharacterized protein</fullName>
    </submittedName>
</protein>
<name>A0AA37WMM5_9GAMM</name>
<proteinExistence type="predicted"/>
<keyword evidence="2" id="KW-1185">Reference proteome</keyword>
<gene>
    <name evidence="1" type="ORF">GCM10007877_21510</name>
</gene>
<accession>A0AA37WMM5</accession>
<dbReference type="RefSeq" id="WP_232595927.1">
    <property type="nucleotide sequence ID" value="NZ_BSPD01000054.1"/>
</dbReference>
<sequence length="114" mass="12828">MNNYIKNSSHTEIVVAITGAVPIRNEGDLPTIKEVRIPPNSTCNVWTIVGYPNHLYLLDPVESKVGTGILDSGKTRYVSVYSYKNGRYNVDFEKASRKLRNSLKHGDKCIQNMN</sequence>